<organism evidence="1 2">
    <name type="scientific">Desulfofundulus thermobenzoicus</name>
    <dbReference type="NCBI Taxonomy" id="29376"/>
    <lineage>
        <taxon>Bacteria</taxon>
        <taxon>Bacillati</taxon>
        <taxon>Bacillota</taxon>
        <taxon>Clostridia</taxon>
        <taxon>Eubacteriales</taxon>
        <taxon>Peptococcaceae</taxon>
        <taxon>Desulfofundulus</taxon>
    </lineage>
</organism>
<dbReference type="CDD" id="cd12870">
    <property type="entry name" value="MqsA"/>
    <property type="match status" value="1"/>
</dbReference>
<evidence type="ECO:0000313" key="1">
    <source>
        <dbReference type="EMBL" id="MQL53780.1"/>
    </source>
</evidence>
<dbReference type="NCBIfam" id="TIGR03831">
    <property type="entry name" value="YgiT_finger"/>
    <property type="match status" value="1"/>
</dbReference>
<reference evidence="1 2" key="1">
    <citation type="submission" date="2019-10" db="EMBL/GenBank/DDBJ databases">
        <title>Comparative genomics of sulfur disproportionating microorganisms.</title>
        <authorList>
            <person name="Ward L.M."/>
            <person name="Bertran E."/>
            <person name="Johnston D."/>
        </authorList>
    </citation>
    <scope>NUCLEOTIDE SEQUENCE [LARGE SCALE GENOMIC DNA]</scope>
    <source>
        <strain evidence="1 2">DSM 14055</strain>
    </source>
</reference>
<dbReference type="RefSeq" id="WP_152948237.1">
    <property type="nucleotide sequence ID" value="NZ_WHYR01000067.1"/>
</dbReference>
<sequence length="79" mass="9055">MVTKCFQCGNPTVKKFVVAENWWGDTLTLVENVPAWVCENCGEQYFDAEVVKELDKMKEKPPQAKRVIQVPVYMYGQPA</sequence>
<evidence type="ECO:0000313" key="2">
    <source>
        <dbReference type="Proteomes" id="UP000441717"/>
    </source>
</evidence>
<name>A0A6N7IUM4_9FIRM</name>
<accession>A0A6N7IUM4</accession>
<dbReference type="OrthoDB" id="9812340at2"/>
<protein>
    <submittedName>
        <fullName evidence="1">YgiT-type zinc finger protein</fullName>
    </submittedName>
</protein>
<dbReference type="Gene3D" id="3.10.20.860">
    <property type="match status" value="1"/>
</dbReference>
<dbReference type="AlphaFoldDB" id="A0A6N7IUM4"/>
<dbReference type="EMBL" id="WHYR01000067">
    <property type="protein sequence ID" value="MQL53780.1"/>
    <property type="molecule type" value="Genomic_DNA"/>
</dbReference>
<dbReference type="InterPro" id="IPR022453">
    <property type="entry name" value="Znf_MqsA-type"/>
</dbReference>
<comment type="caution">
    <text evidence="1">The sequence shown here is derived from an EMBL/GenBank/DDBJ whole genome shotgun (WGS) entry which is preliminary data.</text>
</comment>
<dbReference type="Proteomes" id="UP000441717">
    <property type="component" value="Unassembled WGS sequence"/>
</dbReference>
<proteinExistence type="predicted"/>
<gene>
    <name evidence="1" type="ORF">GFC01_16255</name>
</gene>
<keyword evidence="2" id="KW-1185">Reference proteome</keyword>